<dbReference type="PANTHER" id="PTHR12686">
    <property type="entry name" value="3'-5' EXORIBONUCLEASE CSL4-RELATED"/>
    <property type="match status" value="1"/>
</dbReference>
<dbReference type="InterPro" id="IPR039771">
    <property type="entry name" value="Csl4"/>
</dbReference>
<comment type="caution">
    <text evidence="5">The sequence shown here is derived from an EMBL/GenBank/DDBJ whole genome shotgun (WGS) entry which is preliminary data.</text>
</comment>
<name>A0ABV2AFM9_9EUKA</name>
<keyword evidence="6" id="KW-1185">Reference proteome</keyword>
<dbReference type="Proteomes" id="UP001439008">
    <property type="component" value="Unassembled WGS sequence"/>
</dbReference>
<accession>A0ABV2AFM9</accession>
<dbReference type="SUPFAM" id="SSF50249">
    <property type="entry name" value="Nucleic acid-binding proteins"/>
    <property type="match status" value="1"/>
</dbReference>
<evidence type="ECO:0000313" key="5">
    <source>
        <dbReference type="EMBL" id="MES1918254.1"/>
    </source>
</evidence>
<dbReference type="EMBL" id="JBDODL010000033">
    <property type="protein sequence ID" value="MES1918254.1"/>
    <property type="molecule type" value="Genomic_DNA"/>
</dbReference>
<dbReference type="InterPro" id="IPR019495">
    <property type="entry name" value="EXOSC1_C"/>
</dbReference>
<evidence type="ECO:0000256" key="1">
    <source>
        <dbReference type="ARBA" id="ARBA00004604"/>
    </source>
</evidence>
<evidence type="ECO:0000259" key="4">
    <source>
        <dbReference type="Pfam" id="PF10447"/>
    </source>
</evidence>
<keyword evidence="3" id="KW-0271">Exosome</keyword>
<reference evidence="5 6" key="1">
    <citation type="journal article" date="2024" name="BMC Biol.">
        <title>Comparative genomics of Ascetosporea gives new insight into the evolutionary basis for animal parasitism in Rhizaria.</title>
        <authorList>
            <person name="Hiltunen Thoren M."/>
            <person name="Onut-Brannstrom I."/>
            <person name="Alfjorden A."/>
            <person name="Peckova H."/>
            <person name="Swords F."/>
            <person name="Hooper C."/>
            <person name="Holzer A.S."/>
            <person name="Bass D."/>
            <person name="Burki F."/>
        </authorList>
    </citation>
    <scope>NUCLEOTIDE SEQUENCE [LARGE SCALE GENOMIC DNA]</scope>
    <source>
        <strain evidence="5">20-A016</strain>
    </source>
</reference>
<dbReference type="Gene3D" id="2.40.50.140">
    <property type="entry name" value="Nucleic acid-binding proteins"/>
    <property type="match status" value="1"/>
</dbReference>
<gene>
    <name evidence="5" type="ORF">MHBO_000249</name>
</gene>
<evidence type="ECO:0000313" key="6">
    <source>
        <dbReference type="Proteomes" id="UP001439008"/>
    </source>
</evidence>
<dbReference type="Gene3D" id="2.40.50.100">
    <property type="match status" value="1"/>
</dbReference>
<proteinExistence type="predicted"/>
<dbReference type="Pfam" id="PF10447">
    <property type="entry name" value="EXOSC1"/>
    <property type="match status" value="1"/>
</dbReference>
<dbReference type="PANTHER" id="PTHR12686:SF8">
    <property type="entry name" value="EXOSOME COMPLEX COMPONENT CSL4"/>
    <property type="match status" value="1"/>
</dbReference>
<evidence type="ECO:0000256" key="2">
    <source>
        <dbReference type="ARBA" id="ARBA00022490"/>
    </source>
</evidence>
<comment type="subcellular location">
    <subcellularLocation>
        <location evidence="1">Nucleus</location>
        <location evidence="1">Nucleolus</location>
    </subcellularLocation>
</comment>
<evidence type="ECO:0000256" key="3">
    <source>
        <dbReference type="ARBA" id="ARBA00022835"/>
    </source>
</evidence>
<feature type="domain" description="Exosome complex component CSL4 C-terminal" evidence="4">
    <location>
        <begin position="99"/>
        <end position="134"/>
    </location>
</feature>
<protein>
    <recommendedName>
        <fullName evidence="4">Exosome complex component CSL4 C-terminal domain-containing protein</fullName>
    </recommendedName>
</protein>
<organism evidence="5 6">
    <name type="scientific">Bonamia ostreae</name>
    <dbReference type="NCBI Taxonomy" id="126728"/>
    <lineage>
        <taxon>Eukaryota</taxon>
        <taxon>Sar</taxon>
        <taxon>Rhizaria</taxon>
        <taxon>Endomyxa</taxon>
        <taxon>Ascetosporea</taxon>
        <taxon>Haplosporida</taxon>
        <taxon>Bonamia</taxon>
    </lineage>
</organism>
<dbReference type="InterPro" id="IPR012340">
    <property type="entry name" value="NA-bd_OB-fold"/>
</dbReference>
<keyword evidence="2" id="KW-0963">Cytoplasm</keyword>
<sequence>MADAKIVFPGQKLGTTTNFGAGKNTVQSQKHYVVATHVGQATLFKNKNNKTFIKVTTKGPSPIIPTKDDLVIGQIRKISSTNAILAISICNNKKCVNSLYGSIRMPDVRKRDSENVKIYKSFRPGDVVKAVVMSRGNQKYFYLSTAREELGVLVGMDEQGKVLERIGNELVDSAGNAVVGRKIAILHCDDK</sequence>